<reference evidence="2 3" key="1">
    <citation type="submission" date="2022-08" db="EMBL/GenBank/DDBJ databases">
        <title>Reclassification of Massilia species as members of the genera Telluria, Duganella, Pseudoduganella, Mokoshia gen. nov. and Zemynaea gen. nov. using orthogonal and non-orthogonal genome-based approaches.</title>
        <authorList>
            <person name="Bowman J.P."/>
        </authorList>
    </citation>
    <scope>NUCLEOTIDE SEQUENCE [LARGE SCALE GENOMIC DNA]</scope>
    <source>
        <strain evidence="2 3">LMG 28164</strain>
    </source>
</reference>
<dbReference type="PANTHER" id="PTHR30399:SF1">
    <property type="entry name" value="UTP PYROPHOSPHATASE"/>
    <property type="match status" value="1"/>
</dbReference>
<proteinExistence type="predicted"/>
<dbReference type="PANTHER" id="PTHR30399">
    <property type="entry name" value="UNCHARACTERIZED PROTEIN YGJP"/>
    <property type="match status" value="1"/>
</dbReference>
<sequence length="242" mass="28051">MDEYSVVYGDERIGFSVRFIPRLRKRVSIHVLPDGRVQVEAPEGAAISEIKQAVLQRARWVWQQLQAQHERKRHVLPREYVSGETHFYLGRRHMLKIQPAQGSQGNGVRLWRGRLEVTTAKPDAQAVRRLLDAWYRERAGDVFARVMQDLSSRMRLRHAPPLRLLSMRTQWGSCSPKGEVLLNPALVKAPRACIEYVVAHELCHLKEHNHSERFYRLLGTVLTDWAARKAELDDLAELLLNR</sequence>
<comment type="caution">
    <text evidence="2">The sequence shown here is derived from an EMBL/GenBank/DDBJ whole genome shotgun (WGS) entry which is preliminary data.</text>
</comment>
<dbReference type="Pfam" id="PF01863">
    <property type="entry name" value="YgjP-like"/>
    <property type="match status" value="1"/>
</dbReference>
<name>A0ABT2A560_9BURK</name>
<organism evidence="2 3">
    <name type="scientific">Massilia norwichensis</name>
    <dbReference type="NCBI Taxonomy" id="1442366"/>
    <lineage>
        <taxon>Bacteria</taxon>
        <taxon>Pseudomonadati</taxon>
        <taxon>Pseudomonadota</taxon>
        <taxon>Betaproteobacteria</taxon>
        <taxon>Burkholderiales</taxon>
        <taxon>Oxalobacteraceae</taxon>
        <taxon>Telluria group</taxon>
        <taxon>Massilia</taxon>
    </lineage>
</organism>
<dbReference type="EMBL" id="JANUGX010000008">
    <property type="protein sequence ID" value="MCS0589328.1"/>
    <property type="molecule type" value="Genomic_DNA"/>
</dbReference>
<dbReference type="RefSeq" id="WP_258845092.1">
    <property type="nucleotide sequence ID" value="NZ_JANUGX010000008.1"/>
</dbReference>
<dbReference type="CDD" id="cd07344">
    <property type="entry name" value="M48_yhfN_like"/>
    <property type="match status" value="1"/>
</dbReference>
<dbReference type="Proteomes" id="UP001205560">
    <property type="component" value="Unassembled WGS sequence"/>
</dbReference>
<feature type="domain" description="YgjP-like metallopeptidase" evidence="1">
    <location>
        <begin position="25"/>
        <end position="233"/>
    </location>
</feature>
<evidence type="ECO:0000259" key="1">
    <source>
        <dbReference type="Pfam" id="PF01863"/>
    </source>
</evidence>
<dbReference type="InterPro" id="IPR053136">
    <property type="entry name" value="UTP_pyrophosphatase-like"/>
</dbReference>
<dbReference type="InterPro" id="IPR002725">
    <property type="entry name" value="YgjP-like_metallopeptidase"/>
</dbReference>
<accession>A0ABT2A560</accession>
<dbReference type="Gene3D" id="3.30.2010.10">
    <property type="entry name" value="Metalloproteases ('zincins'), catalytic domain"/>
    <property type="match status" value="1"/>
</dbReference>
<evidence type="ECO:0000313" key="2">
    <source>
        <dbReference type="EMBL" id="MCS0589328.1"/>
    </source>
</evidence>
<gene>
    <name evidence="2" type="ORF">NX782_08925</name>
</gene>
<keyword evidence="3" id="KW-1185">Reference proteome</keyword>
<evidence type="ECO:0000313" key="3">
    <source>
        <dbReference type="Proteomes" id="UP001205560"/>
    </source>
</evidence>
<protein>
    <submittedName>
        <fullName evidence="2">M48 family metallopeptidase</fullName>
    </submittedName>
</protein>